<evidence type="ECO:0000256" key="1">
    <source>
        <dbReference type="ARBA" id="ARBA00004651"/>
    </source>
</evidence>
<dbReference type="SUPFAM" id="SSF161098">
    <property type="entry name" value="MetI-like"/>
    <property type="match status" value="1"/>
</dbReference>
<name>A0A1K2HXU0_9HYPH</name>
<feature type="transmembrane region" description="Helical" evidence="7">
    <location>
        <begin position="169"/>
        <end position="187"/>
    </location>
</feature>
<feature type="transmembrane region" description="Helical" evidence="7">
    <location>
        <begin position="12"/>
        <end position="29"/>
    </location>
</feature>
<dbReference type="InterPro" id="IPR035906">
    <property type="entry name" value="MetI-like_sf"/>
</dbReference>
<keyword evidence="4 7" id="KW-0812">Transmembrane</keyword>
<dbReference type="OrthoDB" id="9805855at2"/>
<dbReference type="STRING" id="665118.SAMN02983003_2046"/>
<reference evidence="9 10" key="1">
    <citation type="submission" date="2016-11" db="EMBL/GenBank/DDBJ databases">
        <authorList>
            <person name="Jaros S."/>
            <person name="Januszkiewicz K."/>
            <person name="Wedrychowicz H."/>
        </authorList>
    </citation>
    <scope>NUCLEOTIDE SEQUENCE [LARGE SCALE GENOMIC DNA]</scope>
    <source>
        <strain evidence="9 10">ATCC 23634</strain>
    </source>
</reference>
<dbReference type="Proteomes" id="UP000183447">
    <property type="component" value="Unassembled WGS sequence"/>
</dbReference>
<dbReference type="PROSITE" id="PS50928">
    <property type="entry name" value="ABC_TM1"/>
    <property type="match status" value="1"/>
</dbReference>
<evidence type="ECO:0000256" key="7">
    <source>
        <dbReference type="RuleBase" id="RU363032"/>
    </source>
</evidence>
<dbReference type="CDD" id="cd06261">
    <property type="entry name" value="TM_PBP2"/>
    <property type="match status" value="1"/>
</dbReference>
<dbReference type="Gene3D" id="1.10.3720.10">
    <property type="entry name" value="MetI-like"/>
    <property type="match status" value="1"/>
</dbReference>
<comment type="similarity">
    <text evidence="7">Belongs to the binding-protein-dependent transport system permease family.</text>
</comment>
<gene>
    <name evidence="9" type="ORF">SAMN02983003_2046</name>
</gene>
<accession>A0A1K2HXU0</accession>
<evidence type="ECO:0000256" key="3">
    <source>
        <dbReference type="ARBA" id="ARBA00022475"/>
    </source>
</evidence>
<feature type="transmembrane region" description="Helical" evidence="7">
    <location>
        <begin position="100"/>
        <end position="121"/>
    </location>
</feature>
<evidence type="ECO:0000259" key="8">
    <source>
        <dbReference type="PROSITE" id="PS50928"/>
    </source>
</evidence>
<evidence type="ECO:0000256" key="5">
    <source>
        <dbReference type="ARBA" id="ARBA00022989"/>
    </source>
</evidence>
<dbReference type="InterPro" id="IPR045621">
    <property type="entry name" value="BPD_transp_1_N"/>
</dbReference>
<keyword evidence="5 7" id="KW-1133">Transmembrane helix</keyword>
<dbReference type="AlphaFoldDB" id="A0A1K2HXU0"/>
<keyword evidence="6 7" id="KW-0472">Membrane</keyword>
<feature type="transmembrane region" description="Helical" evidence="7">
    <location>
        <begin position="228"/>
        <end position="252"/>
    </location>
</feature>
<dbReference type="PANTHER" id="PTHR43163">
    <property type="entry name" value="DIPEPTIDE TRANSPORT SYSTEM PERMEASE PROTEIN DPPB-RELATED"/>
    <property type="match status" value="1"/>
</dbReference>
<keyword evidence="3" id="KW-1003">Cell membrane</keyword>
<evidence type="ECO:0000256" key="4">
    <source>
        <dbReference type="ARBA" id="ARBA00022692"/>
    </source>
</evidence>
<keyword evidence="2 7" id="KW-0813">Transport</keyword>
<dbReference type="GO" id="GO:0005886">
    <property type="term" value="C:plasma membrane"/>
    <property type="evidence" value="ECO:0007669"/>
    <property type="project" value="UniProtKB-SubCell"/>
</dbReference>
<dbReference type="RefSeq" id="WP_072342308.1">
    <property type="nucleotide sequence ID" value="NZ_FPKU01000002.1"/>
</dbReference>
<evidence type="ECO:0000256" key="6">
    <source>
        <dbReference type="ARBA" id="ARBA00023136"/>
    </source>
</evidence>
<sequence>MARLILIRLAQIPLVVIVMSFIVFLFINASGDPVRMMLPIEASEADVVAMREALGLDRPMLVRYGDFLVNAVQGDFGTSLRARRPAMDVVLEALPATLELAGVALVFATLISIPLGIAAAAKRNGPVDTIATIVSVLGQSMPVFWLGILLILVFSVKLRWLPASGRGDWTAIILPAVALGWYMNALMARMTRTAMLEVLSQPFIRTARAKGLPEHMVILKHAFGNARIPIVTVWGLQAGAMLTGTVITETVFSWPGLGRASIYALQSRDYPVVLASIALFTVIFLLINLLVDLAYSLLDPRIRRAA</sequence>
<evidence type="ECO:0000313" key="10">
    <source>
        <dbReference type="Proteomes" id="UP000183447"/>
    </source>
</evidence>
<dbReference type="GO" id="GO:0055085">
    <property type="term" value="P:transmembrane transport"/>
    <property type="evidence" value="ECO:0007669"/>
    <property type="project" value="InterPro"/>
</dbReference>
<comment type="subcellular location">
    <subcellularLocation>
        <location evidence="1 7">Cell membrane</location>
        <topology evidence="1 7">Multi-pass membrane protein</topology>
    </subcellularLocation>
</comment>
<evidence type="ECO:0000313" key="9">
    <source>
        <dbReference type="EMBL" id="SFZ84501.1"/>
    </source>
</evidence>
<feature type="transmembrane region" description="Helical" evidence="7">
    <location>
        <begin position="133"/>
        <end position="157"/>
    </location>
</feature>
<proteinExistence type="inferred from homology"/>
<feature type="domain" description="ABC transmembrane type-1" evidence="8">
    <location>
        <begin position="94"/>
        <end position="291"/>
    </location>
</feature>
<organism evidence="9 10">
    <name type="scientific">Devosia enhydra</name>
    <dbReference type="NCBI Taxonomy" id="665118"/>
    <lineage>
        <taxon>Bacteria</taxon>
        <taxon>Pseudomonadati</taxon>
        <taxon>Pseudomonadota</taxon>
        <taxon>Alphaproteobacteria</taxon>
        <taxon>Hyphomicrobiales</taxon>
        <taxon>Devosiaceae</taxon>
        <taxon>Devosia</taxon>
    </lineage>
</organism>
<dbReference type="EMBL" id="FPKU01000002">
    <property type="protein sequence ID" value="SFZ84501.1"/>
    <property type="molecule type" value="Genomic_DNA"/>
</dbReference>
<evidence type="ECO:0000256" key="2">
    <source>
        <dbReference type="ARBA" id="ARBA00022448"/>
    </source>
</evidence>
<protein>
    <submittedName>
        <fullName evidence="9">Peptide/nickel transport system permease protein</fullName>
    </submittedName>
</protein>
<dbReference type="Pfam" id="PF19300">
    <property type="entry name" value="BPD_transp_1_N"/>
    <property type="match status" value="1"/>
</dbReference>
<dbReference type="InterPro" id="IPR000515">
    <property type="entry name" value="MetI-like"/>
</dbReference>
<dbReference type="PANTHER" id="PTHR43163:SF6">
    <property type="entry name" value="DIPEPTIDE TRANSPORT SYSTEM PERMEASE PROTEIN DPPB-RELATED"/>
    <property type="match status" value="1"/>
</dbReference>
<keyword evidence="10" id="KW-1185">Reference proteome</keyword>
<feature type="transmembrane region" description="Helical" evidence="7">
    <location>
        <begin position="272"/>
        <end position="298"/>
    </location>
</feature>
<dbReference type="Pfam" id="PF00528">
    <property type="entry name" value="BPD_transp_1"/>
    <property type="match status" value="1"/>
</dbReference>